<evidence type="ECO:0000313" key="8">
    <source>
        <dbReference type="EMBL" id="MFD1018697.1"/>
    </source>
</evidence>
<dbReference type="EC" id="2.5.1.-" evidence="8"/>
<dbReference type="InterPro" id="IPR000092">
    <property type="entry name" value="Polyprenyl_synt"/>
</dbReference>
<evidence type="ECO:0000256" key="2">
    <source>
        <dbReference type="ARBA" id="ARBA00006706"/>
    </source>
</evidence>
<evidence type="ECO:0000256" key="5">
    <source>
        <dbReference type="ARBA" id="ARBA00022842"/>
    </source>
</evidence>
<keyword evidence="6" id="KW-0414">Isoprene biosynthesis</keyword>
<dbReference type="PROSITE" id="PS00723">
    <property type="entry name" value="POLYPRENYL_SYNTHASE_1"/>
    <property type="match status" value="1"/>
</dbReference>
<sequence length="294" mass="32525">MQASLNTYLADRQQLINQFMKNYLEKQDIPERLKASILYSINAGGKRLRPILMMASCEAFGGKPEDVLHTAAGLEMVHTYSLIHDDLPAMDDDDLRRGLPTNHREFDEATAILAGDSLLTMSFQLIAEDEQLPAEKRLYLVEQLSKVSGASGMVAGQMLDMESESKSIPIDDLKRIHHLKTGRLLSFAILSGAYVAGASEERLASLEKTADLLGVLFQIQDDILDVDGDEEKIGKPVGSDETNEKSTYPKLLGMDGAVREKTEYVKEAKQSLSEADVDDTMLSALIDHLSNRDH</sequence>
<comment type="caution">
    <text evidence="8">The sequence shown here is derived from an EMBL/GenBank/DDBJ whole genome shotgun (WGS) entry which is preliminary data.</text>
</comment>
<dbReference type="PANTHER" id="PTHR43281">
    <property type="entry name" value="FARNESYL DIPHOSPHATE SYNTHASE"/>
    <property type="match status" value="1"/>
</dbReference>
<name>A0ABW3KXT0_9BACI</name>
<evidence type="ECO:0000313" key="9">
    <source>
        <dbReference type="Proteomes" id="UP001596990"/>
    </source>
</evidence>
<reference evidence="9" key="1">
    <citation type="journal article" date="2019" name="Int. J. Syst. Evol. Microbiol.">
        <title>The Global Catalogue of Microorganisms (GCM) 10K type strain sequencing project: providing services to taxonomists for standard genome sequencing and annotation.</title>
        <authorList>
            <consortium name="The Broad Institute Genomics Platform"/>
            <consortium name="The Broad Institute Genome Sequencing Center for Infectious Disease"/>
            <person name="Wu L."/>
            <person name="Ma J."/>
        </authorList>
    </citation>
    <scope>NUCLEOTIDE SEQUENCE [LARGE SCALE GENOMIC DNA]</scope>
    <source>
        <strain evidence="9">CCUG 56607</strain>
    </source>
</reference>
<dbReference type="SFLD" id="SFLDS00005">
    <property type="entry name" value="Isoprenoid_Synthase_Type_I"/>
    <property type="match status" value="1"/>
</dbReference>
<keyword evidence="5" id="KW-0460">Magnesium</keyword>
<dbReference type="Gene3D" id="1.10.600.10">
    <property type="entry name" value="Farnesyl Diphosphate Synthase"/>
    <property type="match status" value="1"/>
</dbReference>
<gene>
    <name evidence="8" type="ORF">ACFQ2J_05715</name>
</gene>
<dbReference type="CDD" id="cd00685">
    <property type="entry name" value="Trans_IPPS_HT"/>
    <property type="match status" value="1"/>
</dbReference>
<dbReference type="PANTHER" id="PTHR43281:SF1">
    <property type="entry name" value="FARNESYL DIPHOSPHATE SYNTHASE"/>
    <property type="match status" value="1"/>
</dbReference>
<accession>A0ABW3KXT0</accession>
<dbReference type="NCBIfam" id="NF045485">
    <property type="entry name" value="FPPsyn"/>
    <property type="match status" value="1"/>
</dbReference>
<keyword evidence="9" id="KW-1185">Reference proteome</keyword>
<dbReference type="InterPro" id="IPR053378">
    <property type="entry name" value="Prenyl_diphosphate_synthase"/>
</dbReference>
<evidence type="ECO:0000256" key="3">
    <source>
        <dbReference type="ARBA" id="ARBA00022679"/>
    </source>
</evidence>
<keyword evidence="3 7" id="KW-0808">Transferase</keyword>
<dbReference type="GO" id="GO:0016740">
    <property type="term" value="F:transferase activity"/>
    <property type="evidence" value="ECO:0007669"/>
    <property type="project" value="UniProtKB-KW"/>
</dbReference>
<dbReference type="Pfam" id="PF00348">
    <property type="entry name" value="polyprenyl_synt"/>
    <property type="match status" value="1"/>
</dbReference>
<evidence type="ECO:0000256" key="7">
    <source>
        <dbReference type="RuleBase" id="RU004466"/>
    </source>
</evidence>
<dbReference type="SUPFAM" id="SSF48576">
    <property type="entry name" value="Terpenoid synthases"/>
    <property type="match status" value="1"/>
</dbReference>
<proteinExistence type="inferred from homology"/>
<dbReference type="Proteomes" id="UP001596990">
    <property type="component" value="Unassembled WGS sequence"/>
</dbReference>
<dbReference type="SFLD" id="SFLDG01017">
    <property type="entry name" value="Polyprenyl_Transferase_Like"/>
    <property type="match status" value="1"/>
</dbReference>
<protein>
    <submittedName>
        <fullName evidence="8">Polyprenyl synthetase family protein</fullName>
        <ecNumber evidence="8">2.5.1.-</ecNumber>
    </submittedName>
</protein>
<dbReference type="InterPro" id="IPR033749">
    <property type="entry name" value="Polyprenyl_synt_CS"/>
</dbReference>
<comment type="cofactor">
    <cofactor evidence="1">
        <name>Mg(2+)</name>
        <dbReference type="ChEBI" id="CHEBI:18420"/>
    </cofactor>
</comment>
<evidence type="ECO:0000256" key="1">
    <source>
        <dbReference type="ARBA" id="ARBA00001946"/>
    </source>
</evidence>
<evidence type="ECO:0000256" key="6">
    <source>
        <dbReference type="ARBA" id="ARBA00023229"/>
    </source>
</evidence>
<organism evidence="8 9">
    <name type="scientific">Thalassobacillus hwangdonensis</name>
    <dbReference type="NCBI Taxonomy" id="546108"/>
    <lineage>
        <taxon>Bacteria</taxon>
        <taxon>Bacillati</taxon>
        <taxon>Bacillota</taxon>
        <taxon>Bacilli</taxon>
        <taxon>Bacillales</taxon>
        <taxon>Bacillaceae</taxon>
        <taxon>Thalassobacillus</taxon>
    </lineage>
</organism>
<keyword evidence="4" id="KW-0479">Metal-binding</keyword>
<evidence type="ECO:0000256" key="4">
    <source>
        <dbReference type="ARBA" id="ARBA00022723"/>
    </source>
</evidence>
<dbReference type="RefSeq" id="WP_386057396.1">
    <property type="nucleotide sequence ID" value="NZ_JBHTKL010000001.1"/>
</dbReference>
<dbReference type="PROSITE" id="PS00444">
    <property type="entry name" value="POLYPRENYL_SYNTHASE_2"/>
    <property type="match status" value="1"/>
</dbReference>
<dbReference type="EMBL" id="JBHTKL010000001">
    <property type="protein sequence ID" value="MFD1018697.1"/>
    <property type="molecule type" value="Genomic_DNA"/>
</dbReference>
<dbReference type="InterPro" id="IPR008949">
    <property type="entry name" value="Isoprenoid_synthase_dom_sf"/>
</dbReference>
<comment type="similarity">
    <text evidence="2 7">Belongs to the FPP/GGPP synthase family.</text>
</comment>